<feature type="transmembrane region" description="Helical" evidence="1">
    <location>
        <begin position="154"/>
        <end position="173"/>
    </location>
</feature>
<protein>
    <submittedName>
        <fullName evidence="3">DUF1648 domain-containing protein</fullName>
    </submittedName>
</protein>
<evidence type="ECO:0000313" key="4">
    <source>
        <dbReference type="Proteomes" id="UP001501842"/>
    </source>
</evidence>
<organism evidence="3 4">
    <name type="scientific">Actinocorallia aurantiaca</name>
    <dbReference type="NCBI Taxonomy" id="46204"/>
    <lineage>
        <taxon>Bacteria</taxon>
        <taxon>Bacillati</taxon>
        <taxon>Actinomycetota</taxon>
        <taxon>Actinomycetes</taxon>
        <taxon>Streptosporangiales</taxon>
        <taxon>Thermomonosporaceae</taxon>
        <taxon>Actinocorallia</taxon>
    </lineage>
</organism>
<name>A0ABN3U3D0_9ACTN</name>
<comment type="caution">
    <text evidence="3">The sequence shown here is derived from an EMBL/GenBank/DDBJ whole genome shotgun (WGS) entry which is preliminary data.</text>
</comment>
<keyword evidence="4" id="KW-1185">Reference proteome</keyword>
<dbReference type="InterPro" id="IPR012867">
    <property type="entry name" value="DUF1648"/>
</dbReference>
<feature type="transmembrane region" description="Helical" evidence="1">
    <location>
        <begin position="102"/>
        <end position="121"/>
    </location>
</feature>
<feature type="domain" description="DUF1648" evidence="2">
    <location>
        <begin position="11"/>
        <end position="56"/>
    </location>
</feature>
<reference evidence="3 4" key="1">
    <citation type="journal article" date="2019" name="Int. J. Syst. Evol. Microbiol.">
        <title>The Global Catalogue of Microorganisms (GCM) 10K type strain sequencing project: providing services to taxonomists for standard genome sequencing and annotation.</title>
        <authorList>
            <consortium name="The Broad Institute Genomics Platform"/>
            <consortium name="The Broad Institute Genome Sequencing Center for Infectious Disease"/>
            <person name="Wu L."/>
            <person name="Ma J."/>
        </authorList>
    </citation>
    <scope>NUCLEOTIDE SEQUENCE [LARGE SCALE GENOMIC DNA]</scope>
    <source>
        <strain evidence="3 4">JCM 8201</strain>
    </source>
</reference>
<feature type="transmembrane region" description="Helical" evidence="1">
    <location>
        <begin position="179"/>
        <end position="197"/>
    </location>
</feature>
<keyword evidence="1" id="KW-0472">Membrane</keyword>
<evidence type="ECO:0000259" key="2">
    <source>
        <dbReference type="Pfam" id="PF07853"/>
    </source>
</evidence>
<sequence>MKRLLIPGAVVALALAALPAVWWGRLPDPLASHWNAAGEPDGSLSKAAALALPLVIWIAGVLLSRKNPPIVAGLGFLVLALQGMTVWANLDRADWQDARHLPVWMPVLLVALPLLGGWLGLRFTTFRDVPSDPVETLDLPAGERAVWVARCTSPVLLAVGFLCLLGGAVSLLLGGSAGPLSPVLLLVGLLVVLLGTIRVQVSERGIAVAYGPWAFPVWRKGLTKITAARTEELRPSQVGGWGLRGLPGRATLMLRGGECLVLEYPNGGRFAISVDGAADGAALLNTLKAR</sequence>
<evidence type="ECO:0000256" key="1">
    <source>
        <dbReference type="SAM" id="Phobius"/>
    </source>
</evidence>
<dbReference type="Pfam" id="PF07853">
    <property type="entry name" value="DUF1648"/>
    <property type="match status" value="1"/>
</dbReference>
<gene>
    <name evidence="3" type="ORF">GCM10010439_12990</name>
</gene>
<accession>A0ABN3U3D0</accession>
<dbReference type="EMBL" id="BAAATZ010000005">
    <property type="protein sequence ID" value="GAA2721848.1"/>
    <property type="molecule type" value="Genomic_DNA"/>
</dbReference>
<dbReference type="RefSeq" id="WP_344449270.1">
    <property type="nucleotide sequence ID" value="NZ_BAAATZ010000005.1"/>
</dbReference>
<evidence type="ECO:0000313" key="3">
    <source>
        <dbReference type="EMBL" id="GAA2721848.1"/>
    </source>
</evidence>
<keyword evidence="1" id="KW-0812">Transmembrane</keyword>
<keyword evidence="1" id="KW-1133">Transmembrane helix</keyword>
<dbReference type="Proteomes" id="UP001501842">
    <property type="component" value="Unassembled WGS sequence"/>
</dbReference>
<feature type="transmembrane region" description="Helical" evidence="1">
    <location>
        <begin position="43"/>
        <end position="63"/>
    </location>
</feature>
<proteinExistence type="predicted"/>
<feature type="transmembrane region" description="Helical" evidence="1">
    <location>
        <begin position="70"/>
        <end position="90"/>
    </location>
</feature>